<dbReference type="EMBL" id="KZ857391">
    <property type="protein sequence ID" value="RDX52161.1"/>
    <property type="molecule type" value="Genomic_DNA"/>
</dbReference>
<dbReference type="AlphaFoldDB" id="A0A371DI05"/>
<protein>
    <submittedName>
        <fullName evidence="1">Uncharacterized protein</fullName>
    </submittedName>
</protein>
<organism evidence="1 2">
    <name type="scientific">Lentinus brumalis</name>
    <dbReference type="NCBI Taxonomy" id="2498619"/>
    <lineage>
        <taxon>Eukaryota</taxon>
        <taxon>Fungi</taxon>
        <taxon>Dikarya</taxon>
        <taxon>Basidiomycota</taxon>
        <taxon>Agaricomycotina</taxon>
        <taxon>Agaricomycetes</taxon>
        <taxon>Polyporales</taxon>
        <taxon>Polyporaceae</taxon>
        <taxon>Lentinus</taxon>
    </lineage>
</organism>
<evidence type="ECO:0000313" key="2">
    <source>
        <dbReference type="Proteomes" id="UP000256964"/>
    </source>
</evidence>
<accession>A0A371DI05</accession>
<gene>
    <name evidence="1" type="ORF">OH76DRAFT_195173</name>
</gene>
<keyword evidence="2" id="KW-1185">Reference proteome</keyword>
<name>A0A371DI05_9APHY</name>
<evidence type="ECO:0000313" key="1">
    <source>
        <dbReference type="EMBL" id="RDX52161.1"/>
    </source>
</evidence>
<sequence>MGFLRYVTVGLRACWKFGFRLVEYSTWSHMSSASVVSAMRSPWSSEGVAISTAKRNGMRPVCTPVRLARIGRWRPEG</sequence>
<proteinExistence type="predicted"/>
<reference evidence="1 2" key="1">
    <citation type="journal article" date="2018" name="Biotechnol. Biofuels">
        <title>Integrative visual omics of the white-rot fungus Polyporus brumalis exposes the biotechnological potential of its oxidative enzymes for delignifying raw plant biomass.</title>
        <authorList>
            <person name="Miyauchi S."/>
            <person name="Rancon A."/>
            <person name="Drula E."/>
            <person name="Hage H."/>
            <person name="Chaduli D."/>
            <person name="Favel A."/>
            <person name="Grisel S."/>
            <person name="Henrissat B."/>
            <person name="Herpoel-Gimbert I."/>
            <person name="Ruiz-Duenas F.J."/>
            <person name="Chevret D."/>
            <person name="Hainaut M."/>
            <person name="Lin J."/>
            <person name="Wang M."/>
            <person name="Pangilinan J."/>
            <person name="Lipzen A."/>
            <person name="Lesage-Meessen L."/>
            <person name="Navarro D."/>
            <person name="Riley R."/>
            <person name="Grigoriev I.V."/>
            <person name="Zhou S."/>
            <person name="Raouche S."/>
            <person name="Rosso M.N."/>
        </authorList>
    </citation>
    <scope>NUCLEOTIDE SEQUENCE [LARGE SCALE GENOMIC DNA]</scope>
    <source>
        <strain evidence="1 2">BRFM 1820</strain>
    </source>
</reference>
<dbReference type="Proteomes" id="UP000256964">
    <property type="component" value="Unassembled WGS sequence"/>
</dbReference>